<dbReference type="EC" id="3.6.4.13" evidence="1"/>
<dbReference type="Pfam" id="PF26026">
    <property type="entry name" value="RNA_hel_CTD"/>
    <property type="match status" value="1"/>
</dbReference>
<evidence type="ECO:0000256" key="9">
    <source>
        <dbReference type="PROSITE-ProRule" id="PRU00266"/>
    </source>
</evidence>
<dbReference type="Pfam" id="PF07717">
    <property type="entry name" value="OB_NTP_bind"/>
    <property type="match status" value="1"/>
</dbReference>
<dbReference type="SMART" id="SM00490">
    <property type="entry name" value="HELICc"/>
    <property type="match status" value="1"/>
</dbReference>
<keyword evidence="5" id="KW-0067">ATP-binding</keyword>
<evidence type="ECO:0000256" key="3">
    <source>
        <dbReference type="ARBA" id="ARBA00022801"/>
    </source>
</evidence>
<dbReference type="CDD" id="cd00048">
    <property type="entry name" value="DSRM_SF"/>
    <property type="match status" value="1"/>
</dbReference>
<dbReference type="PROSITE" id="PS51192">
    <property type="entry name" value="HELICASE_ATP_BIND_1"/>
    <property type="match status" value="1"/>
</dbReference>
<comment type="similarity">
    <text evidence="8">Belongs to the DExH box helicase family.</text>
</comment>
<feature type="domain" description="Helicase ATP-binding" evidence="12">
    <location>
        <begin position="18"/>
        <end position="185"/>
    </location>
</feature>
<name>A0A7J0DG15_9ERIC</name>
<keyword evidence="15" id="KW-1185">Reference proteome</keyword>
<evidence type="ECO:0000256" key="2">
    <source>
        <dbReference type="ARBA" id="ARBA00022741"/>
    </source>
</evidence>
<dbReference type="EMBL" id="BJWL01000211">
    <property type="protein sequence ID" value="GFS34437.1"/>
    <property type="molecule type" value="Genomic_DNA"/>
</dbReference>
<dbReference type="Proteomes" id="UP000585474">
    <property type="component" value="Unassembled WGS sequence"/>
</dbReference>
<dbReference type="Pfam" id="PF00035">
    <property type="entry name" value="dsrm"/>
    <property type="match status" value="1"/>
</dbReference>
<keyword evidence="3" id="KW-0378">Hydrolase</keyword>
<feature type="domain" description="DRBM" evidence="11">
    <location>
        <begin position="813"/>
        <end position="878"/>
    </location>
</feature>
<dbReference type="FunFam" id="3.40.50.300:FF:000526">
    <property type="entry name" value="DExH-box ATP-dependent RNA helicase DExH3"/>
    <property type="match status" value="1"/>
</dbReference>
<dbReference type="GO" id="GO:0005524">
    <property type="term" value="F:ATP binding"/>
    <property type="evidence" value="ECO:0007669"/>
    <property type="project" value="UniProtKB-KW"/>
</dbReference>
<dbReference type="PANTHER" id="PTHR18934">
    <property type="entry name" value="ATP-DEPENDENT RNA HELICASE"/>
    <property type="match status" value="1"/>
</dbReference>
<feature type="domain" description="Helicase C-terminal" evidence="13">
    <location>
        <begin position="272"/>
        <end position="446"/>
    </location>
</feature>
<dbReference type="PANTHER" id="PTHR18934:SF229">
    <property type="entry name" value="DEXH-BOX ATP-DEPENDENT RNA HELICASE DEXH3"/>
    <property type="match status" value="1"/>
</dbReference>
<gene>
    <name evidence="14" type="ORF">Acr_00g0034060</name>
</gene>
<dbReference type="CDD" id="cd17917">
    <property type="entry name" value="DEXHc_RHA-like"/>
    <property type="match status" value="1"/>
</dbReference>
<dbReference type="InterPro" id="IPR059023">
    <property type="entry name" value="RNA_hel_CTD"/>
</dbReference>
<evidence type="ECO:0000256" key="8">
    <source>
        <dbReference type="ARBA" id="ARBA00060772"/>
    </source>
</evidence>
<dbReference type="InterPro" id="IPR011709">
    <property type="entry name" value="DEAD-box_helicase_OB_fold"/>
</dbReference>
<keyword evidence="4 14" id="KW-0347">Helicase</keyword>
<dbReference type="GO" id="GO:0005634">
    <property type="term" value="C:nucleus"/>
    <property type="evidence" value="ECO:0007669"/>
    <property type="project" value="TreeGrafter"/>
</dbReference>
<evidence type="ECO:0000256" key="10">
    <source>
        <dbReference type="SAM" id="MobiDB-lite"/>
    </source>
</evidence>
<reference evidence="15" key="1">
    <citation type="submission" date="2019-07" db="EMBL/GenBank/DDBJ databases">
        <title>De Novo Assembly of kiwifruit Actinidia rufa.</title>
        <authorList>
            <person name="Sugita-Konishi S."/>
            <person name="Sato K."/>
            <person name="Mori E."/>
            <person name="Abe Y."/>
            <person name="Kisaki G."/>
            <person name="Hamano K."/>
            <person name="Suezawa K."/>
            <person name="Otani M."/>
            <person name="Fukuda T."/>
            <person name="Manabe T."/>
            <person name="Gomi K."/>
            <person name="Tabuchi M."/>
            <person name="Akimitsu K."/>
            <person name="Kataoka I."/>
        </authorList>
    </citation>
    <scope>NUCLEOTIDE SEQUENCE [LARGE SCALE GENOMIC DNA]</scope>
    <source>
        <strain evidence="15">cv. Fuchu</strain>
    </source>
</reference>
<dbReference type="Gene3D" id="3.40.50.300">
    <property type="entry name" value="P-loop containing nucleotide triphosphate hydrolases"/>
    <property type="match status" value="2"/>
</dbReference>
<sequence length="909" mass="101574">MLEFRRSLPAYKERDTLLNSISQNQVVVVSGETGCGKTTQLPQCILESEIEAAQGAVCSIVCTQPRRISAMAVSERVAAERGENLGESVGYKVRLEGMKGKDTRLLFCTTGILLRRLLVDRSLKGVTHVIVDEIHERGMNEDFLLIVLKDLLPRRPELRLILMSATLNAELFSSYFDGAPMIHIPGFTYPVRSQYLENILEMTGYRLTPYNQVDNYGQEKMWKMQKQALRKRKSQIASAVEDVIEAADFGEYSPRTRESLSCWNPDSIGFNLIEHVLCHIIRKERPGAVLVFMTGWDDINSLKDQLQGHPLLGDPSRVLLLACHGSMASSEQRLIFDKPGDGVRKIVLATNMAETSITIDDVVFVVDCGKAKETSYDALNNTPCLLPSWISKASARQRRGRAGRVKPGECYHLYPRCVYDAFADYQLPELLRTPLQSLCLQIKSLKLGSISEFLSRALQPPEPLSVQNAIEYLKIIGALDENENLTVLGHNLSMLPVEPKLGKMLLLGSIFNCLDPIMTVVAGLSVRDPFLMPLDKKDLAESAKAQFSARDYSDHLALVRAYDGWREAEGQKSGYEYCWRNFLSAQTLKAIDSLRKQFFYLLKDTGLVDNNIETCNTWSHDGHLVRAIICAGLFPGICSVVNKEKSISLKTMEDGQVLLYSNSVNAQALKIPHPWLVFNEKVKVNSVFLRDSTAVSDSVVLLFGGNISRGGLDGHLKMLGGYLEFFMKPALADTYLRLKKELEELVQKKLLNPKLDIKNYEELLSSIRLLVSEDRCEGRFVFGRQMPTSSKKATKGMLSGPPSKSSDGGGGDNSKNQLQTLLCRVGHGAPTYKTTQLKNKKFRSTVFFNGLDFVGQPASNKKLAEKDAAAQALQWLMGETQSSHKAVDHMSMLLKKSKKKHKVQATMWR</sequence>
<evidence type="ECO:0000313" key="15">
    <source>
        <dbReference type="Proteomes" id="UP000585474"/>
    </source>
</evidence>
<dbReference type="InterPro" id="IPR027417">
    <property type="entry name" value="P-loop_NTPase"/>
</dbReference>
<evidence type="ECO:0000256" key="1">
    <source>
        <dbReference type="ARBA" id="ARBA00012552"/>
    </source>
</evidence>
<dbReference type="PROSITE" id="PS51194">
    <property type="entry name" value="HELICASE_CTER"/>
    <property type="match status" value="1"/>
</dbReference>
<evidence type="ECO:0000256" key="5">
    <source>
        <dbReference type="ARBA" id="ARBA00022840"/>
    </source>
</evidence>
<dbReference type="Gene3D" id="1.20.120.1080">
    <property type="match status" value="1"/>
</dbReference>
<dbReference type="SUPFAM" id="SSF52540">
    <property type="entry name" value="P-loop containing nucleoside triphosphate hydrolases"/>
    <property type="match status" value="1"/>
</dbReference>
<dbReference type="FunFam" id="3.40.50.300:FF:000480">
    <property type="entry name" value="DExH-box ATP-dependent RNA helicase DExH3"/>
    <property type="match status" value="1"/>
</dbReference>
<dbReference type="Pfam" id="PF00271">
    <property type="entry name" value="Helicase_C"/>
    <property type="match status" value="1"/>
</dbReference>
<dbReference type="InterPro" id="IPR001650">
    <property type="entry name" value="Helicase_C-like"/>
</dbReference>
<evidence type="ECO:0000259" key="13">
    <source>
        <dbReference type="PROSITE" id="PS51194"/>
    </source>
</evidence>
<organism evidence="14 15">
    <name type="scientific">Actinidia rufa</name>
    <dbReference type="NCBI Taxonomy" id="165716"/>
    <lineage>
        <taxon>Eukaryota</taxon>
        <taxon>Viridiplantae</taxon>
        <taxon>Streptophyta</taxon>
        <taxon>Embryophyta</taxon>
        <taxon>Tracheophyta</taxon>
        <taxon>Spermatophyta</taxon>
        <taxon>Magnoliopsida</taxon>
        <taxon>eudicotyledons</taxon>
        <taxon>Gunneridae</taxon>
        <taxon>Pentapetalae</taxon>
        <taxon>asterids</taxon>
        <taxon>Ericales</taxon>
        <taxon>Actinidiaceae</taxon>
        <taxon>Actinidia</taxon>
    </lineage>
</organism>
<protein>
    <recommendedName>
        <fullName evidence="1">RNA helicase</fullName>
        <ecNumber evidence="1">3.6.4.13</ecNumber>
    </recommendedName>
</protein>
<dbReference type="Gene3D" id="3.30.160.20">
    <property type="match status" value="1"/>
</dbReference>
<feature type="region of interest" description="Disordered" evidence="10">
    <location>
        <begin position="788"/>
        <end position="816"/>
    </location>
</feature>
<dbReference type="AlphaFoldDB" id="A0A7J0DG15"/>
<keyword evidence="6 9" id="KW-0694">RNA-binding</keyword>
<evidence type="ECO:0000256" key="4">
    <source>
        <dbReference type="ARBA" id="ARBA00022806"/>
    </source>
</evidence>
<evidence type="ECO:0000313" key="14">
    <source>
        <dbReference type="EMBL" id="GFS34437.1"/>
    </source>
</evidence>
<dbReference type="FunFam" id="1.20.120.1080:FF:000002">
    <property type="entry name" value="Putative ATP-dependent RNA helicase DHX36"/>
    <property type="match status" value="1"/>
</dbReference>
<dbReference type="GO" id="GO:0016787">
    <property type="term" value="F:hydrolase activity"/>
    <property type="evidence" value="ECO:0007669"/>
    <property type="project" value="UniProtKB-KW"/>
</dbReference>
<evidence type="ECO:0000256" key="7">
    <source>
        <dbReference type="ARBA" id="ARBA00047984"/>
    </source>
</evidence>
<proteinExistence type="inferred from homology"/>
<dbReference type="Pfam" id="PF00270">
    <property type="entry name" value="DEAD"/>
    <property type="match status" value="1"/>
</dbReference>
<dbReference type="Pfam" id="PF21010">
    <property type="entry name" value="HA2_C"/>
    <property type="match status" value="1"/>
</dbReference>
<comment type="caution">
    <text evidence="14">The sequence shown here is derived from an EMBL/GenBank/DDBJ whole genome shotgun (WGS) entry which is preliminary data.</text>
</comment>
<evidence type="ECO:0000259" key="11">
    <source>
        <dbReference type="PROSITE" id="PS50137"/>
    </source>
</evidence>
<dbReference type="SMART" id="SM00358">
    <property type="entry name" value="DSRM"/>
    <property type="match status" value="1"/>
</dbReference>
<dbReference type="PROSITE" id="PS50137">
    <property type="entry name" value="DS_RBD"/>
    <property type="match status" value="1"/>
</dbReference>
<dbReference type="SUPFAM" id="SSF54768">
    <property type="entry name" value="dsRNA-binding domain-like"/>
    <property type="match status" value="1"/>
</dbReference>
<comment type="catalytic activity">
    <reaction evidence="7">
        <text>ATP + H2O = ADP + phosphate + H(+)</text>
        <dbReference type="Rhea" id="RHEA:13065"/>
        <dbReference type="ChEBI" id="CHEBI:15377"/>
        <dbReference type="ChEBI" id="CHEBI:15378"/>
        <dbReference type="ChEBI" id="CHEBI:30616"/>
        <dbReference type="ChEBI" id="CHEBI:43474"/>
        <dbReference type="ChEBI" id="CHEBI:456216"/>
        <dbReference type="EC" id="3.6.4.13"/>
    </reaction>
</comment>
<dbReference type="CDD" id="cd18791">
    <property type="entry name" value="SF2_C_RHA"/>
    <property type="match status" value="1"/>
</dbReference>
<dbReference type="InterPro" id="IPR011545">
    <property type="entry name" value="DEAD/DEAH_box_helicase_dom"/>
</dbReference>
<dbReference type="InterPro" id="IPR014720">
    <property type="entry name" value="dsRBD_dom"/>
</dbReference>
<dbReference type="InterPro" id="IPR007502">
    <property type="entry name" value="Helicase-assoc_dom"/>
</dbReference>
<evidence type="ECO:0000256" key="6">
    <source>
        <dbReference type="ARBA" id="ARBA00022884"/>
    </source>
</evidence>
<dbReference type="OrthoDB" id="5600252at2759"/>
<evidence type="ECO:0000259" key="12">
    <source>
        <dbReference type="PROSITE" id="PS51192"/>
    </source>
</evidence>
<accession>A0A7J0DG15</accession>
<dbReference type="Pfam" id="PF04408">
    <property type="entry name" value="WHD_HA2"/>
    <property type="match status" value="1"/>
</dbReference>
<dbReference type="InterPro" id="IPR014001">
    <property type="entry name" value="Helicase_ATP-bd"/>
</dbReference>
<keyword evidence="2" id="KW-0547">Nucleotide-binding</keyword>
<dbReference type="SMART" id="SM00847">
    <property type="entry name" value="HA2"/>
    <property type="match status" value="1"/>
</dbReference>
<dbReference type="SMART" id="SM00487">
    <property type="entry name" value="DEXDc"/>
    <property type="match status" value="1"/>
</dbReference>
<dbReference type="GO" id="GO:0003723">
    <property type="term" value="F:RNA binding"/>
    <property type="evidence" value="ECO:0007669"/>
    <property type="project" value="UniProtKB-UniRule"/>
</dbReference>
<dbReference type="GO" id="GO:0003724">
    <property type="term" value="F:RNA helicase activity"/>
    <property type="evidence" value="ECO:0007669"/>
    <property type="project" value="UniProtKB-EC"/>
</dbReference>
<dbReference type="InterPro" id="IPR048333">
    <property type="entry name" value="HA2_WH"/>
</dbReference>